<accession>A0A563F2Y1</accession>
<keyword evidence="3" id="KW-1185">Reference proteome</keyword>
<dbReference type="EMBL" id="VOBR01000001">
    <property type="protein sequence ID" value="TWP54327.1"/>
    <property type="molecule type" value="Genomic_DNA"/>
</dbReference>
<evidence type="ECO:0000313" key="3">
    <source>
        <dbReference type="Proteomes" id="UP000316639"/>
    </source>
</evidence>
<name>A0A563F2Y1_9PSEU</name>
<keyword evidence="1" id="KW-0175">Coiled coil</keyword>
<dbReference type="Proteomes" id="UP000316639">
    <property type="component" value="Unassembled WGS sequence"/>
</dbReference>
<reference evidence="2 3" key="1">
    <citation type="submission" date="2019-07" db="EMBL/GenBank/DDBJ databases">
        <title>Lentzea xizangensis sp. nov., isolated from Qinghai-Tibetan Plateau Soils.</title>
        <authorList>
            <person name="Huang J."/>
        </authorList>
    </citation>
    <scope>NUCLEOTIDE SEQUENCE [LARGE SCALE GENOMIC DNA]</scope>
    <source>
        <strain evidence="2 3">FXJ1.1311</strain>
    </source>
</reference>
<dbReference type="AlphaFoldDB" id="A0A563F2Y1"/>
<proteinExistence type="predicted"/>
<organism evidence="2 3">
    <name type="scientific">Lentzea tibetensis</name>
    <dbReference type="NCBI Taxonomy" id="2591470"/>
    <lineage>
        <taxon>Bacteria</taxon>
        <taxon>Bacillati</taxon>
        <taxon>Actinomycetota</taxon>
        <taxon>Actinomycetes</taxon>
        <taxon>Pseudonocardiales</taxon>
        <taxon>Pseudonocardiaceae</taxon>
        <taxon>Lentzea</taxon>
    </lineage>
</organism>
<feature type="coiled-coil region" evidence="1">
    <location>
        <begin position="27"/>
        <end position="54"/>
    </location>
</feature>
<protein>
    <submittedName>
        <fullName evidence="2">Uncharacterized protein</fullName>
    </submittedName>
</protein>
<comment type="caution">
    <text evidence="2">The sequence shown here is derived from an EMBL/GenBank/DDBJ whole genome shotgun (WGS) entry which is preliminary data.</text>
</comment>
<evidence type="ECO:0000313" key="2">
    <source>
        <dbReference type="EMBL" id="TWP54327.1"/>
    </source>
</evidence>
<gene>
    <name evidence="2" type="ORF">FKR81_01880</name>
</gene>
<evidence type="ECO:0000256" key="1">
    <source>
        <dbReference type="SAM" id="Coils"/>
    </source>
</evidence>
<dbReference type="RefSeq" id="WP_146349109.1">
    <property type="nucleotide sequence ID" value="NZ_VOBR01000001.1"/>
</dbReference>
<sequence>MIHCDVNTHVLNNAEAHEHAVANVELVSDLRRHLNDEQRRIAEQQDELAATVAVVGNKYAT</sequence>